<keyword evidence="1" id="KW-0812">Transmembrane</keyword>
<gene>
    <name evidence="2" type="ORF">BDZ83DRAFT_62330</name>
</gene>
<dbReference type="AlphaFoldDB" id="A0AAD8UBS3"/>
<accession>A0AAD8UBS3</accession>
<dbReference type="GeneID" id="85392273"/>
<evidence type="ECO:0000256" key="1">
    <source>
        <dbReference type="SAM" id="Phobius"/>
    </source>
</evidence>
<dbReference type="Proteomes" id="UP001244207">
    <property type="component" value="Unassembled WGS sequence"/>
</dbReference>
<comment type="caution">
    <text evidence="2">The sequence shown here is derived from an EMBL/GenBank/DDBJ whole genome shotgun (WGS) entry which is preliminary data.</text>
</comment>
<name>A0AAD8UBS3_GLOAC</name>
<keyword evidence="3" id="KW-1185">Reference proteome</keyword>
<keyword evidence="1" id="KW-1133">Transmembrane helix</keyword>
<protein>
    <submittedName>
        <fullName evidence="2">Uncharacterized protein</fullName>
    </submittedName>
</protein>
<reference evidence="2" key="1">
    <citation type="submission" date="2021-12" db="EMBL/GenBank/DDBJ databases">
        <title>Comparative genomics, transcriptomics and evolutionary studies reveal genomic signatures of adaptation to plant cell wall in hemibiotrophic fungi.</title>
        <authorList>
            <consortium name="DOE Joint Genome Institute"/>
            <person name="Baroncelli R."/>
            <person name="Diaz J.F."/>
            <person name="Benocci T."/>
            <person name="Peng M."/>
            <person name="Battaglia E."/>
            <person name="Haridas S."/>
            <person name="Andreopoulos W."/>
            <person name="Labutti K."/>
            <person name="Pangilinan J."/>
            <person name="Floch G.L."/>
            <person name="Makela M.R."/>
            <person name="Henrissat B."/>
            <person name="Grigoriev I.V."/>
            <person name="Crouch J.A."/>
            <person name="De Vries R.P."/>
            <person name="Sukno S.A."/>
            <person name="Thon M.R."/>
        </authorList>
    </citation>
    <scope>NUCLEOTIDE SEQUENCE</scope>
    <source>
        <strain evidence="2">CBS 112980</strain>
    </source>
</reference>
<feature type="transmembrane region" description="Helical" evidence="1">
    <location>
        <begin position="31"/>
        <end position="54"/>
    </location>
</feature>
<keyword evidence="1" id="KW-0472">Membrane</keyword>
<evidence type="ECO:0000313" key="2">
    <source>
        <dbReference type="EMBL" id="KAK1714979.1"/>
    </source>
</evidence>
<sequence>MMFVTGLASWITQHGGRAPSMLLSVSVRMPVRVGCLLVLLFVCVVVLVCCRCQWLSGNRNSKHRPAGGPPAAGPCSWILDTGYCVGSSLESYHPCHLVTVGGVVVQLVVKTQVPSHHNIRPAASPLGRRSACLWGIVSSLTCVVSLNHAAFADEPQHKILG</sequence>
<organism evidence="2 3">
    <name type="scientific">Glomerella acutata</name>
    <name type="common">Colletotrichum acutatum</name>
    <dbReference type="NCBI Taxonomy" id="27357"/>
    <lineage>
        <taxon>Eukaryota</taxon>
        <taxon>Fungi</taxon>
        <taxon>Dikarya</taxon>
        <taxon>Ascomycota</taxon>
        <taxon>Pezizomycotina</taxon>
        <taxon>Sordariomycetes</taxon>
        <taxon>Hypocreomycetidae</taxon>
        <taxon>Glomerellales</taxon>
        <taxon>Glomerellaceae</taxon>
        <taxon>Colletotrichum</taxon>
        <taxon>Colletotrichum acutatum species complex</taxon>
    </lineage>
</organism>
<evidence type="ECO:0000313" key="3">
    <source>
        <dbReference type="Proteomes" id="UP001244207"/>
    </source>
</evidence>
<proteinExistence type="predicted"/>
<dbReference type="EMBL" id="JAHMHS010000127">
    <property type="protein sequence ID" value="KAK1714979.1"/>
    <property type="molecule type" value="Genomic_DNA"/>
</dbReference>
<dbReference type="RefSeq" id="XP_060360122.1">
    <property type="nucleotide sequence ID" value="XM_060508374.1"/>
</dbReference>